<name>A0A4Q4M6Y1_9PLEO</name>
<feature type="compositionally biased region" description="Polar residues" evidence="1">
    <location>
        <begin position="541"/>
        <end position="550"/>
    </location>
</feature>
<feature type="region of interest" description="Disordered" evidence="1">
    <location>
        <begin position="612"/>
        <end position="684"/>
    </location>
</feature>
<dbReference type="Pfam" id="PF11309">
    <property type="entry name" value="DUF3112"/>
    <property type="match status" value="1"/>
</dbReference>
<reference evidence="4" key="1">
    <citation type="journal article" date="2019" name="bioRxiv">
        <title>Genomics, evolutionary history and diagnostics of the Alternaria alternata species group including apple and Asian pear pathotypes.</title>
        <authorList>
            <person name="Armitage A.D."/>
            <person name="Cockerton H.M."/>
            <person name="Sreenivasaprasad S."/>
            <person name="Woodhall J.W."/>
            <person name="Lane C.R."/>
            <person name="Harrison R.J."/>
            <person name="Clarkson J.P."/>
        </authorList>
    </citation>
    <scope>NUCLEOTIDE SEQUENCE [LARGE SCALE GENOMIC DNA]</scope>
    <source>
        <strain evidence="4">FERA 1082</strain>
    </source>
</reference>
<feature type="compositionally biased region" description="Polar residues" evidence="1">
    <location>
        <begin position="507"/>
        <end position="524"/>
    </location>
</feature>
<dbReference type="Proteomes" id="UP000292402">
    <property type="component" value="Unassembled WGS sequence"/>
</dbReference>
<gene>
    <name evidence="3" type="ORF">AA0114_g9722</name>
</gene>
<protein>
    <submittedName>
        <fullName evidence="3">Uncharacterized protein</fullName>
    </submittedName>
</protein>
<accession>A0A4Q4M6Y1</accession>
<feature type="transmembrane region" description="Helical" evidence="2">
    <location>
        <begin position="228"/>
        <end position="251"/>
    </location>
</feature>
<feature type="transmembrane region" description="Helical" evidence="2">
    <location>
        <begin position="146"/>
        <end position="168"/>
    </location>
</feature>
<comment type="caution">
    <text evidence="3">The sequence shown here is derived from an EMBL/GenBank/DDBJ whole genome shotgun (WGS) entry which is preliminary data.</text>
</comment>
<keyword evidence="2" id="KW-0812">Transmembrane</keyword>
<evidence type="ECO:0000313" key="4">
    <source>
        <dbReference type="Proteomes" id="UP000292402"/>
    </source>
</evidence>
<feature type="compositionally biased region" description="Polar residues" evidence="1">
    <location>
        <begin position="438"/>
        <end position="448"/>
    </location>
</feature>
<dbReference type="PANTHER" id="PTHR35184:SF1">
    <property type="entry name" value="INTEGRAL MEMBRANE PROTEIN"/>
    <property type="match status" value="1"/>
</dbReference>
<proteinExistence type="predicted"/>
<feature type="compositionally biased region" description="Polar residues" evidence="1">
    <location>
        <begin position="394"/>
        <end position="408"/>
    </location>
</feature>
<feature type="compositionally biased region" description="Basic and acidic residues" evidence="1">
    <location>
        <begin position="662"/>
        <end position="677"/>
    </location>
</feature>
<evidence type="ECO:0000313" key="3">
    <source>
        <dbReference type="EMBL" id="RYN44746.1"/>
    </source>
</evidence>
<dbReference type="PANTHER" id="PTHR35184">
    <property type="entry name" value="YALI0C10208P"/>
    <property type="match status" value="1"/>
</dbReference>
<feature type="compositionally biased region" description="Low complexity" evidence="1">
    <location>
        <begin position="648"/>
        <end position="661"/>
    </location>
</feature>
<feature type="transmembrane region" description="Helical" evidence="2">
    <location>
        <begin position="271"/>
        <end position="291"/>
    </location>
</feature>
<feature type="transmembrane region" description="Helical" evidence="2">
    <location>
        <begin position="101"/>
        <end position="126"/>
    </location>
</feature>
<feature type="region of interest" description="Disordered" evidence="1">
    <location>
        <begin position="486"/>
        <end position="583"/>
    </location>
</feature>
<dbReference type="AlphaFoldDB" id="A0A4Q4M6Y1"/>
<keyword evidence="2" id="KW-1133">Transmembrane helix</keyword>
<evidence type="ECO:0000256" key="1">
    <source>
        <dbReference type="SAM" id="MobiDB-lite"/>
    </source>
</evidence>
<feature type="transmembrane region" description="Helical" evidence="2">
    <location>
        <begin position="41"/>
        <end position="61"/>
    </location>
</feature>
<dbReference type="EMBL" id="PDXA01000039">
    <property type="protein sequence ID" value="RYN44746.1"/>
    <property type="molecule type" value="Genomic_DNA"/>
</dbReference>
<feature type="transmembrane region" description="Helical" evidence="2">
    <location>
        <begin position="180"/>
        <end position="208"/>
    </location>
</feature>
<sequence>MSSQQGTQGPPPGASGQAGRGPPYAPLNAGLGGTPMIVPDVPVSVVLLILYLMFGIIHIKILKGNKGRGHKFIFNGAILGLCKIRVITMSLRIAWSNYPRNVGLAIAANIFVYIGTIILYGVNWFFVQRVVRAQHARLGWSTPYRIFHRGGLVVLVATLLMLIVSQIWQFFTRNQSKLDAFHVLFVIAQTYFTIFCVAPAILVGVSLLIPRTEIDKFGAGRLRYNITILLISVSLLSIGQIFRCVLAWIPAIPLVDVQRGIVELPWYLSKGSFYCFNFVTEILVIIMFAVVRVDLRFYVPNGARKSGDYSRSRIDLHDENEKNLPLPAPVLPISMLQPNDSNQTLHRYQSSVFEDTQTLADSLQYPHSTLEVDDKTGSWKVKRLSGDSSRSRHTTISFATSSKSTLNDKTPRAEANVPPVPELPAEWPLPASTPPPNASSVLEHTNPPSRRATPQRETYELEHHQLNEIDVGDAVTDALAKLEMNSERQKSSLATPPPRSHRKSPVQVYTPTLPSTNDGRSPSRNARKRVTFPQKEVIRSRANSANSQGGRRTPAVEKIPEIPIQRPTESSIRPPHRPSPARSPSLEIISLLNHMSSDSTRIVDASLQRTRAASVAGSEEPKTPKTPITPVTPFTPVTPASYMMTRQTSSKYSTDNSSTSSDARERELAREEFRRFSSEAPLRY</sequence>
<feature type="compositionally biased region" description="Low complexity" evidence="1">
    <location>
        <begin position="625"/>
        <end position="639"/>
    </location>
</feature>
<organism evidence="3 4">
    <name type="scientific">Alternaria tenuissima</name>
    <dbReference type="NCBI Taxonomy" id="119927"/>
    <lineage>
        <taxon>Eukaryota</taxon>
        <taxon>Fungi</taxon>
        <taxon>Dikarya</taxon>
        <taxon>Ascomycota</taxon>
        <taxon>Pezizomycotina</taxon>
        <taxon>Dothideomycetes</taxon>
        <taxon>Pleosporomycetidae</taxon>
        <taxon>Pleosporales</taxon>
        <taxon>Pleosporineae</taxon>
        <taxon>Pleosporaceae</taxon>
        <taxon>Alternaria</taxon>
        <taxon>Alternaria sect. Alternaria</taxon>
        <taxon>Alternaria alternata complex</taxon>
    </lineage>
</organism>
<feature type="transmembrane region" description="Helical" evidence="2">
    <location>
        <begin position="73"/>
        <end position="95"/>
    </location>
</feature>
<evidence type="ECO:0000256" key="2">
    <source>
        <dbReference type="SAM" id="Phobius"/>
    </source>
</evidence>
<dbReference type="InterPro" id="IPR021460">
    <property type="entry name" value="DUF3112"/>
</dbReference>
<keyword evidence="2" id="KW-0472">Membrane</keyword>
<feature type="region of interest" description="Disordered" evidence="1">
    <location>
        <begin position="381"/>
        <end position="457"/>
    </location>
</feature>